<gene>
    <name evidence="2" type="ORF">HaLaN_03063</name>
</gene>
<name>A0A699YJQ3_HAELA</name>
<dbReference type="GO" id="GO:0009446">
    <property type="term" value="P:putrescine biosynthetic process"/>
    <property type="evidence" value="ECO:0007669"/>
    <property type="project" value="InterPro"/>
</dbReference>
<dbReference type="GO" id="GO:0047632">
    <property type="term" value="F:agmatine deiminase activity"/>
    <property type="evidence" value="ECO:0007669"/>
    <property type="project" value="TreeGrafter"/>
</dbReference>
<keyword evidence="3" id="KW-1185">Reference proteome</keyword>
<evidence type="ECO:0000313" key="3">
    <source>
        <dbReference type="Proteomes" id="UP000485058"/>
    </source>
</evidence>
<dbReference type="PANTHER" id="PTHR31377:SF0">
    <property type="entry name" value="AGMATINE DEIMINASE-RELATED"/>
    <property type="match status" value="1"/>
</dbReference>
<reference evidence="2 3" key="1">
    <citation type="submission" date="2020-02" db="EMBL/GenBank/DDBJ databases">
        <title>Draft genome sequence of Haematococcus lacustris strain NIES-144.</title>
        <authorList>
            <person name="Morimoto D."/>
            <person name="Nakagawa S."/>
            <person name="Yoshida T."/>
            <person name="Sawayama S."/>
        </authorList>
    </citation>
    <scope>NUCLEOTIDE SEQUENCE [LARGE SCALE GENOMIC DNA]</scope>
    <source>
        <strain evidence="2 3">NIES-144</strain>
    </source>
</reference>
<evidence type="ECO:0000313" key="2">
    <source>
        <dbReference type="EMBL" id="GFH08148.1"/>
    </source>
</evidence>
<dbReference type="AlphaFoldDB" id="A0A699YJQ3"/>
<dbReference type="Gene3D" id="3.75.10.10">
    <property type="entry name" value="L-arginine/glycine Amidinotransferase, Chain A"/>
    <property type="match status" value="1"/>
</dbReference>
<accession>A0A699YJQ3</accession>
<dbReference type="Pfam" id="PF04371">
    <property type="entry name" value="PAD_porph"/>
    <property type="match status" value="1"/>
</dbReference>
<dbReference type="PANTHER" id="PTHR31377">
    <property type="entry name" value="AGMATINE DEIMINASE-RELATED"/>
    <property type="match status" value="1"/>
</dbReference>
<evidence type="ECO:0000256" key="1">
    <source>
        <dbReference type="ARBA" id="ARBA00022801"/>
    </source>
</evidence>
<dbReference type="Proteomes" id="UP000485058">
    <property type="component" value="Unassembled WGS sequence"/>
</dbReference>
<sequence>MSALPVLGSPVQPLPGLGQPVVDQLAALLEDIEAQLKRWLGVSKVLWLPRGLYADHDTNVVLLAWTDDSSDPQHEISRQALEILQ</sequence>
<organism evidence="2 3">
    <name type="scientific">Haematococcus lacustris</name>
    <name type="common">Green alga</name>
    <name type="synonym">Haematococcus pluvialis</name>
    <dbReference type="NCBI Taxonomy" id="44745"/>
    <lineage>
        <taxon>Eukaryota</taxon>
        <taxon>Viridiplantae</taxon>
        <taxon>Chlorophyta</taxon>
        <taxon>core chlorophytes</taxon>
        <taxon>Chlorophyceae</taxon>
        <taxon>CS clade</taxon>
        <taxon>Chlamydomonadales</taxon>
        <taxon>Haematococcaceae</taxon>
        <taxon>Haematococcus</taxon>
    </lineage>
</organism>
<dbReference type="InterPro" id="IPR007466">
    <property type="entry name" value="Peptidyl-Arg-deiminase_porph"/>
</dbReference>
<proteinExistence type="predicted"/>
<dbReference type="SUPFAM" id="SSF55909">
    <property type="entry name" value="Pentein"/>
    <property type="match status" value="1"/>
</dbReference>
<feature type="non-terminal residue" evidence="2">
    <location>
        <position position="85"/>
    </location>
</feature>
<protein>
    <submittedName>
        <fullName evidence="2">Agmatine deiminase</fullName>
    </submittedName>
</protein>
<dbReference type="EMBL" id="BLLF01000140">
    <property type="protein sequence ID" value="GFH08148.1"/>
    <property type="molecule type" value="Genomic_DNA"/>
</dbReference>
<dbReference type="GO" id="GO:0004668">
    <property type="term" value="F:protein-arginine deiminase activity"/>
    <property type="evidence" value="ECO:0007669"/>
    <property type="project" value="InterPro"/>
</dbReference>
<keyword evidence="1" id="KW-0378">Hydrolase</keyword>
<comment type="caution">
    <text evidence="2">The sequence shown here is derived from an EMBL/GenBank/DDBJ whole genome shotgun (WGS) entry which is preliminary data.</text>
</comment>